<evidence type="ECO:0000256" key="1">
    <source>
        <dbReference type="ARBA" id="ARBA00001946"/>
    </source>
</evidence>
<comment type="similarity">
    <text evidence="2">Belongs to the HAD-like hydrolase superfamily. CbbY/CbbZ/Gph/YieH family.</text>
</comment>
<comment type="caution">
    <text evidence="5">The sequence shown here is derived from an EMBL/GenBank/DDBJ whole genome shotgun (WGS) entry which is preliminary data.</text>
</comment>
<keyword evidence="4" id="KW-0460">Magnesium</keyword>
<dbReference type="EMBL" id="PVWO01000349">
    <property type="protein sequence ID" value="PSB51719.1"/>
    <property type="molecule type" value="Genomic_DNA"/>
</dbReference>
<dbReference type="SFLD" id="SFLDS00003">
    <property type="entry name" value="Haloacid_Dehalogenase"/>
    <property type="match status" value="1"/>
</dbReference>
<comment type="cofactor">
    <cofactor evidence="1">
        <name>Mg(2+)</name>
        <dbReference type="ChEBI" id="CHEBI:18420"/>
    </cofactor>
</comment>
<evidence type="ECO:0000256" key="4">
    <source>
        <dbReference type="ARBA" id="ARBA00022842"/>
    </source>
</evidence>
<dbReference type="NCBIfam" id="TIGR01509">
    <property type="entry name" value="HAD-SF-IA-v3"/>
    <property type="match status" value="1"/>
</dbReference>
<dbReference type="Proteomes" id="UP000238937">
    <property type="component" value="Unassembled WGS sequence"/>
</dbReference>
<dbReference type="AlphaFoldDB" id="A0A2T1G3A1"/>
<keyword evidence="3" id="KW-0479">Metal-binding</keyword>
<gene>
    <name evidence="5" type="ORF">C7B77_21290</name>
</gene>
<accession>A0A2T1G3A1</accession>
<dbReference type="Gene3D" id="1.10.150.240">
    <property type="entry name" value="Putative phosphatase, domain 2"/>
    <property type="match status" value="1"/>
</dbReference>
<dbReference type="InterPro" id="IPR051600">
    <property type="entry name" value="Beta-PGM-like"/>
</dbReference>
<evidence type="ECO:0000256" key="2">
    <source>
        <dbReference type="ARBA" id="ARBA00006171"/>
    </source>
</evidence>
<dbReference type="RefSeq" id="WP_106309551.1">
    <property type="nucleotide sequence ID" value="NZ_PVWO01000349.1"/>
</dbReference>
<dbReference type="GO" id="GO:0046872">
    <property type="term" value="F:metal ion binding"/>
    <property type="evidence" value="ECO:0007669"/>
    <property type="project" value="UniProtKB-KW"/>
</dbReference>
<dbReference type="InterPro" id="IPR006439">
    <property type="entry name" value="HAD-SF_hydro_IA"/>
</dbReference>
<sequence length="236" mass="26854">MVLKAVLFDFNGVIIKDEAIHRQLNDELLIGENLPPQGKEFWKVCVGRSDKAGLRELLKLRGRFVTDEYLDKLIAKKAIAYRQKLEQLETLPIYPDVVPFIEQMYNSQYKLAVVTGAIRSEVELVLKQARIGMFFDTIVCGDDISQSKPDPEGYLLAIDRLNQIHPDLNLLPSECLAIEDTFAGISAVKAAGIQAAAIAHTYPFHMLQRWSNWTFDTFADLEFDRVTAFFESRDKQ</sequence>
<evidence type="ECO:0000313" key="5">
    <source>
        <dbReference type="EMBL" id="PSB51719.1"/>
    </source>
</evidence>
<keyword evidence="6" id="KW-1185">Reference proteome</keyword>
<proteinExistence type="inferred from homology"/>
<dbReference type="InterPro" id="IPR023198">
    <property type="entry name" value="PGP-like_dom2"/>
</dbReference>
<dbReference type="OrthoDB" id="9797743at2"/>
<dbReference type="PANTHER" id="PTHR46193">
    <property type="entry name" value="6-PHOSPHOGLUCONATE PHOSPHATASE"/>
    <property type="match status" value="1"/>
</dbReference>
<dbReference type="InterPro" id="IPR023214">
    <property type="entry name" value="HAD_sf"/>
</dbReference>
<dbReference type="CDD" id="cd07505">
    <property type="entry name" value="HAD_BPGM-like"/>
    <property type="match status" value="1"/>
</dbReference>
<dbReference type="Gene3D" id="3.40.50.1000">
    <property type="entry name" value="HAD superfamily/HAD-like"/>
    <property type="match status" value="1"/>
</dbReference>
<organism evidence="5 6">
    <name type="scientific">Chamaesiphon polymorphus CCALA 037</name>
    <dbReference type="NCBI Taxonomy" id="2107692"/>
    <lineage>
        <taxon>Bacteria</taxon>
        <taxon>Bacillati</taxon>
        <taxon>Cyanobacteriota</taxon>
        <taxon>Cyanophyceae</taxon>
        <taxon>Gomontiellales</taxon>
        <taxon>Chamaesiphonaceae</taxon>
        <taxon>Chamaesiphon</taxon>
    </lineage>
</organism>
<dbReference type="GO" id="GO:0003824">
    <property type="term" value="F:catalytic activity"/>
    <property type="evidence" value="ECO:0007669"/>
    <property type="project" value="UniProtKB-ARBA"/>
</dbReference>
<protein>
    <submittedName>
        <fullName evidence="5">HAD family phosphatase</fullName>
    </submittedName>
</protein>
<dbReference type="PANTHER" id="PTHR46193:SF21">
    <property type="entry name" value="SLL1138 PROTEIN"/>
    <property type="match status" value="1"/>
</dbReference>
<dbReference type="SFLD" id="SFLDG01129">
    <property type="entry name" value="C1.5:_HAD__Beta-PGM__Phosphata"/>
    <property type="match status" value="1"/>
</dbReference>
<dbReference type="Pfam" id="PF00702">
    <property type="entry name" value="Hydrolase"/>
    <property type="match status" value="1"/>
</dbReference>
<dbReference type="SUPFAM" id="SSF56784">
    <property type="entry name" value="HAD-like"/>
    <property type="match status" value="1"/>
</dbReference>
<evidence type="ECO:0000256" key="3">
    <source>
        <dbReference type="ARBA" id="ARBA00022723"/>
    </source>
</evidence>
<evidence type="ECO:0000313" key="6">
    <source>
        <dbReference type="Proteomes" id="UP000238937"/>
    </source>
</evidence>
<dbReference type="InterPro" id="IPR036412">
    <property type="entry name" value="HAD-like_sf"/>
</dbReference>
<name>A0A2T1G3A1_9CYAN</name>
<reference evidence="5 6" key="1">
    <citation type="submission" date="2018-03" db="EMBL/GenBank/DDBJ databases">
        <title>The ancient ancestry and fast evolution of plastids.</title>
        <authorList>
            <person name="Moore K.R."/>
            <person name="Magnabosco C."/>
            <person name="Momper L."/>
            <person name="Gold D.A."/>
            <person name="Bosak T."/>
            <person name="Fournier G.P."/>
        </authorList>
    </citation>
    <scope>NUCLEOTIDE SEQUENCE [LARGE SCALE GENOMIC DNA]</scope>
    <source>
        <strain evidence="5 6">CCALA 037</strain>
    </source>
</reference>